<evidence type="ECO:0000313" key="2">
    <source>
        <dbReference type="Proteomes" id="UP000055048"/>
    </source>
</evidence>
<reference evidence="1 2" key="1">
    <citation type="submission" date="2015-01" db="EMBL/GenBank/DDBJ databases">
        <title>Evolution of Trichinella species and genotypes.</title>
        <authorList>
            <person name="Korhonen P.K."/>
            <person name="Edoardo P."/>
            <person name="Giuseppe L.R."/>
            <person name="Gasser R.B."/>
        </authorList>
    </citation>
    <scope>NUCLEOTIDE SEQUENCE [LARGE SCALE GENOMIC DNA]</scope>
    <source>
        <strain evidence="1">ISS417</strain>
    </source>
</reference>
<evidence type="ECO:0000313" key="1">
    <source>
        <dbReference type="EMBL" id="KRX33339.1"/>
    </source>
</evidence>
<organism evidence="1 2">
    <name type="scientific">Trichinella murrelli</name>
    <dbReference type="NCBI Taxonomy" id="144512"/>
    <lineage>
        <taxon>Eukaryota</taxon>
        <taxon>Metazoa</taxon>
        <taxon>Ecdysozoa</taxon>
        <taxon>Nematoda</taxon>
        <taxon>Enoplea</taxon>
        <taxon>Dorylaimia</taxon>
        <taxon>Trichinellida</taxon>
        <taxon>Trichinellidae</taxon>
        <taxon>Trichinella</taxon>
    </lineage>
</organism>
<comment type="caution">
    <text evidence="1">The sequence shown here is derived from an EMBL/GenBank/DDBJ whole genome shotgun (WGS) entry which is preliminary data.</text>
</comment>
<keyword evidence="2" id="KW-1185">Reference proteome</keyword>
<gene>
    <name evidence="1" type="ORF">T05_3680</name>
</gene>
<dbReference type="Proteomes" id="UP000055048">
    <property type="component" value="Unassembled WGS sequence"/>
</dbReference>
<accession>A0A0V0T2X0</accession>
<dbReference type="OrthoDB" id="10483295at2759"/>
<name>A0A0V0T2X0_9BILA</name>
<sequence>MLRAVLRKQPPYCPKGGKSPAHLPYLKRIVGSNTAIPLFEARADRVRTRSWGQSRQMWPGSPHSKHSIALCVDCKRDGRSRVTSILSKRRAKVSTVLARPPFPKAASSIVRRRPSSISVELSMEFFGHQAEEETADQFALSLPGSASHFGHFACKVSDRLILSLPQATETHFQPNRRLALTVGLQQATFKLLPASIQHSASYIPAVRCSAVFGVTFIARVFYYRTGLPYLIFVSFHQALESLPCPDTILMINCPFDIRDQEDLVQDVARAETTSQFDQSIIGYRITLPTAYSPRNDGTHKPQHHLGALTKSVDVSMESSA</sequence>
<protein>
    <submittedName>
        <fullName evidence="1">Uncharacterized protein</fullName>
    </submittedName>
</protein>
<proteinExistence type="predicted"/>
<dbReference type="EMBL" id="JYDJ01000832">
    <property type="protein sequence ID" value="KRX33339.1"/>
    <property type="molecule type" value="Genomic_DNA"/>
</dbReference>
<dbReference type="AlphaFoldDB" id="A0A0V0T2X0"/>